<dbReference type="EMBL" id="RSCE01000016">
    <property type="protein sequence ID" value="RSH77484.1"/>
    <property type="molecule type" value="Genomic_DNA"/>
</dbReference>
<dbReference type="OrthoDB" id="10652401at2759"/>
<keyword evidence="3" id="KW-1185">Reference proteome</keyword>
<dbReference type="GeneID" id="39588004"/>
<dbReference type="AlphaFoldDB" id="A0A427XFI9"/>
<reference evidence="2 3" key="1">
    <citation type="submission" date="2018-11" db="EMBL/GenBank/DDBJ databases">
        <title>Genome sequence of Apiotrichum porosum DSM 27194.</title>
        <authorList>
            <person name="Aliyu H."/>
            <person name="Gorte O."/>
            <person name="Ochsenreither K."/>
        </authorList>
    </citation>
    <scope>NUCLEOTIDE SEQUENCE [LARGE SCALE GENOMIC DNA]</scope>
    <source>
        <strain evidence="2 3">DSM 27194</strain>
    </source>
</reference>
<protein>
    <submittedName>
        <fullName evidence="2">Uncharacterized protein</fullName>
    </submittedName>
</protein>
<evidence type="ECO:0000313" key="2">
    <source>
        <dbReference type="EMBL" id="RSH77484.1"/>
    </source>
</evidence>
<name>A0A427XFI9_9TREE</name>
<feature type="region of interest" description="Disordered" evidence="1">
    <location>
        <begin position="1"/>
        <end position="41"/>
    </location>
</feature>
<dbReference type="RefSeq" id="XP_028472631.1">
    <property type="nucleotide sequence ID" value="XM_028619135.1"/>
</dbReference>
<proteinExistence type="predicted"/>
<feature type="compositionally biased region" description="Basic residues" evidence="1">
    <location>
        <begin position="1"/>
        <end position="11"/>
    </location>
</feature>
<evidence type="ECO:0000313" key="3">
    <source>
        <dbReference type="Proteomes" id="UP000279236"/>
    </source>
</evidence>
<sequence>MTAVRPRKHPSAGRSARATADEPMDIDPSDSASPPVSPLAGSADASAMFDKLLADLDAKSTYKGYRPKTKRECFTRYVFPGPPVPGFTLPLNLSTAALPPPPKRLAGADVEQAHARLRTRTPGTATAYRLSVQYHAGIHTMLCEQVKRIHAEHPYGDTTPLSPADRQSQQIDAMAVAEWVHSAAKLQKSAGTRSPDELVASTDALNHLGDPLNTFLADKIHFTPGSSPPKHTRWAWPPTKDASDRTDWVCYSNGAKRGILKWKHAVTDYDMASVHAAASGPATRVAGGNWPLDVHPGFEIWYDADHGRVLNDGRVSENGVDACLLAWSDSHHYRTRWSVLFNGRTALVTYLAKPDTLFVTELIGCEDGKHTDALTIALVLFAIATLDRTARPTVSMMTEAIKWHPKPARMPQFVVDGSGGDK</sequence>
<organism evidence="2 3">
    <name type="scientific">Apiotrichum porosum</name>
    <dbReference type="NCBI Taxonomy" id="105984"/>
    <lineage>
        <taxon>Eukaryota</taxon>
        <taxon>Fungi</taxon>
        <taxon>Dikarya</taxon>
        <taxon>Basidiomycota</taxon>
        <taxon>Agaricomycotina</taxon>
        <taxon>Tremellomycetes</taxon>
        <taxon>Trichosporonales</taxon>
        <taxon>Trichosporonaceae</taxon>
        <taxon>Apiotrichum</taxon>
    </lineage>
</organism>
<comment type="caution">
    <text evidence="2">The sequence shown here is derived from an EMBL/GenBank/DDBJ whole genome shotgun (WGS) entry which is preliminary data.</text>
</comment>
<gene>
    <name evidence="2" type="ORF">EHS24_003461</name>
</gene>
<evidence type="ECO:0000256" key="1">
    <source>
        <dbReference type="SAM" id="MobiDB-lite"/>
    </source>
</evidence>
<accession>A0A427XFI9</accession>
<dbReference type="Proteomes" id="UP000279236">
    <property type="component" value="Unassembled WGS sequence"/>
</dbReference>